<evidence type="ECO:0000256" key="2">
    <source>
        <dbReference type="ARBA" id="ARBA00022801"/>
    </source>
</evidence>
<dbReference type="PANTHER" id="PTHR32241:SF12">
    <property type="entry name" value="OS03G0784100 PROTEIN"/>
    <property type="match status" value="1"/>
</dbReference>
<sequence>MAFLDGDKLSYEIFSILESKFLFPLYTSGSTSPCTPPAPLPPASAGRVRILSIDGGGSPSEGLLAAAALARMESALRRGAGDPSACVADFFDVAAGSGVGGVLAAMLFTRGHDGRPLFSADDALRLLLAESRRRRGGGFASDGRTILRGMFRRSGGLFRRLFGDSTLRDTLKPVLIPCFDLTTGASFVFSRADAVEADAYDFLIREVCAATCANAGAAVELRSLDGRTRVAAVGGGVALANPAAAAITHVLNNKQEFPFAVGVEDLMVVSLGTSGCKAASGTAELVRIAGEGASDMVDQAVSMAFGHNRANNYIRIQANGFMSGNCTPKMTNCSKLMEGIENVLLSHRNVESLLFRGKKISEQTNAEKLERFAEELIKEEKKRKKNSIPTVVLKQVMSPRTSSATTATTFTTMTTTSTVSSS</sequence>
<dbReference type="InterPro" id="IPR002641">
    <property type="entry name" value="PNPLA_dom"/>
</dbReference>
<evidence type="ECO:0000256" key="7">
    <source>
        <dbReference type="RuleBase" id="RU361262"/>
    </source>
</evidence>
<comment type="caution">
    <text evidence="6">Lacks conserved residue(s) required for the propagation of feature annotation.</text>
</comment>
<comment type="domain">
    <text evidence="7">The nitrogen atoms of the two glycine residues in the GGXR motif define the oxyanion hole, and stabilize the oxyanion that forms during the nucleophilic attack by the catalytic serine during substrate cleavage.</text>
</comment>
<name>A0AAQ3QD10_9LILI</name>
<evidence type="ECO:0000256" key="6">
    <source>
        <dbReference type="PROSITE-ProRule" id="PRU01161"/>
    </source>
</evidence>
<dbReference type="PANTHER" id="PTHR32241">
    <property type="entry name" value="PATATIN-LIKE PROTEIN 6"/>
    <property type="match status" value="1"/>
</dbReference>
<dbReference type="AlphaFoldDB" id="A0AAQ3QD10"/>
<dbReference type="GO" id="GO:0016042">
    <property type="term" value="P:lipid catabolic process"/>
    <property type="evidence" value="ECO:0007669"/>
    <property type="project" value="UniProtKB-KW"/>
</dbReference>
<keyword evidence="3 7" id="KW-0442">Lipid degradation</keyword>
<dbReference type="Gene3D" id="3.40.1090.10">
    <property type="entry name" value="Cytosolic phospholipase A2 catalytic domain"/>
    <property type="match status" value="1"/>
</dbReference>
<keyword evidence="10" id="KW-1185">Reference proteome</keyword>
<evidence type="ECO:0000313" key="10">
    <source>
        <dbReference type="Proteomes" id="UP001327560"/>
    </source>
</evidence>
<comment type="similarity">
    <text evidence="1 7">Belongs to the patatin family.</text>
</comment>
<dbReference type="Proteomes" id="UP001327560">
    <property type="component" value="Chromosome 4"/>
</dbReference>
<dbReference type="GO" id="GO:0016787">
    <property type="term" value="F:hydrolase activity"/>
    <property type="evidence" value="ECO:0007669"/>
    <property type="project" value="UniProtKB-KW"/>
</dbReference>
<evidence type="ECO:0000256" key="1">
    <source>
        <dbReference type="ARBA" id="ARBA00010240"/>
    </source>
</evidence>
<protein>
    <recommendedName>
        <fullName evidence="7">Patatin</fullName>
        <ecNumber evidence="7">3.1.1.-</ecNumber>
    </recommendedName>
</protein>
<organism evidence="9 10">
    <name type="scientific">Canna indica</name>
    <name type="common">Indian-shot</name>
    <dbReference type="NCBI Taxonomy" id="4628"/>
    <lineage>
        <taxon>Eukaryota</taxon>
        <taxon>Viridiplantae</taxon>
        <taxon>Streptophyta</taxon>
        <taxon>Embryophyta</taxon>
        <taxon>Tracheophyta</taxon>
        <taxon>Spermatophyta</taxon>
        <taxon>Magnoliopsida</taxon>
        <taxon>Liliopsida</taxon>
        <taxon>Zingiberales</taxon>
        <taxon>Cannaceae</taxon>
        <taxon>Canna</taxon>
    </lineage>
</organism>
<evidence type="ECO:0000256" key="3">
    <source>
        <dbReference type="ARBA" id="ARBA00022963"/>
    </source>
</evidence>
<reference evidence="9 10" key="1">
    <citation type="submission" date="2023-10" db="EMBL/GenBank/DDBJ databases">
        <title>Chromosome-scale genome assembly provides insights into flower coloration mechanisms of Canna indica.</title>
        <authorList>
            <person name="Li C."/>
        </authorList>
    </citation>
    <scope>NUCLEOTIDE SEQUENCE [LARGE SCALE GENOMIC DNA]</scope>
    <source>
        <tissue evidence="9">Flower</tissue>
    </source>
</reference>
<proteinExistence type="inferred from homology"/>
<gene>
    <name evidence="9" type="ORF">Cni_G13794</name>
</gene>
<keyword evidence="2 7" id="KW-0378">Hydrolase</keyword>
<comment type="function">
    <text evidence="7">Lipolytic acyl hydrolase (LAH).</text>
</comment>
<dbReference type="SUPFAM" id="SSF52151">
    <property type="entry name" value="FabD/lysophospholipase-like"/>
    <property type="match status" value="1"/>
</dbReference>
<dbReference type="Pfam" id="PF01734">
    <property type="entry name" value="Patatin"/>
    <property type="match status" value="1"/>
</dbReference>
<feature type="domain" description="PNPLA" evidence="8">
    <location>
        <begin position="51"/>
        <end position="247"/>
    </location>
</feature>
<keyword evidence="4 7" id="KW-0443">Lipid metabolism</keyword>
<evidence type="ECO:0000313" key="9">
    <source>
        <dbReference type="EMBL" id="WOL05071.1"/>
    </source>
</evidence>
<accession>A0AAQ3QD10</accession>
<dbReference type="EMBL" id="CP136893">
    <property type="protein sequence ID" value="WOL05071.1"/>
    <property type="molecule type" value="Genomic_DNA"/>
</dbReference>
<dbReference type="InterPro" id="IPR016035">
    <property type="entry name" value="Acyl_Trfase/lysoPLipase"/>
</dbReference>
<evidence type="ECO:0000256" key="4">
    <source>
        <dbReference type="ARBA" id="ARBA00023098"/>
    </source>
</evidence>
<dbReference type="PROSITE" id="PS51635">
    <property type="entry name" value="PNPLA"/>
    <property type="match status" value="1"/>
</dbReference>
<evidence type="ECO:0000256" key="5">
    <source>
        <dbReference type="ARBA" id="ARBA00025642"/>
    </source>
</evidence>
<dbReference type="EC" id="3.1.1.-" evidence="7"/>
<evidence type="ECO:0000259" key="8">
    <source>
        <dbReference type="PROSITE" id="PS51635"/>
    </source>
</evidence>
<comment type="function">
    <text evidence="5">Possesses non-specific lipolytic acyl hydrolase (LAH) activity. Hydrolyzes phospholipids as well as galactolipids. May play a role in disease resistance.</text>
</comment>